<dbReference type="InterPro" id="IPR038765">
    <property type="entry name" value="Papain-like_cys_pep_sf"/>
</dbReference>
<dbReference type="Pfam" id="PF00112">
    <property type="entry name" value="Peptidase_C1"/>
    <property type="match status" value="1"/>
</dbReference>
<evidence type="ECO:0000256" key="10">
    <source>
        <dbReference type="SAM" id="SignalP"/>
    </source>
</evidence>
<evidence type="ECO:0000256" key="6">
    <source>
        <dbReference type="ARBA" id="ARBA00023145"/>
    </source>
</evidence>
<keyword evidence="5" id="KW-0788">Thiol protease</keyword>
<feature type="domain" description="Peptidase C1A papain C-terminal" evidence="11">
    <location>
        <begin position="89"/>
        <end position="335"/>
    </location>
</feature>
<dbReference type="PANTHER" id="PTHR12411">
    <property type="entry name" value="CYSTEINE PROTEASE FAMILY C1-RELATED"/>
    <property type="match status" value="1"/>
</dbReference>
<comment type="caution">
    <text evidence="12">The sequence shown here is derived from an EMBL/GenBank/DDBJ whole genome shotgun (WGS) entry which is preliminary data.</text>
</comment>
<evidence type="ECO:0000256" key="7">
    <source>
        <dbReference type="ARBA" id="ARBA00023157"/>
    </source>
</evidence>
<dbReference type="GO" id="GO:0004197">
    <property type="term" value="F:cysteine-type endopeptidase activity"/>
    <property type="evidence" value="ECO:0007669"/>
    <property type="project" value="InterPro"/>
</dbReference>
<dbReference type="InterPro" id="IPR000169">
    <property type="entry name" value="Pept_cys_AS"/>
</dbReference>
<organism evidence="12 13">
    <name type="scientific">Elysia crispata</name>
    <name type="common">lettuce slug</name>
    <dbReference type="NCBI Taxonomy" id="231223"/>
    <lineage>
        <taxon>Eukaryota</taxon>
        <taxon>Metazoa</taxon>
        <taxon>Spiralia</taxon>
        <taxon>Lophotrochozoa</taxon>
        <taxon>Mollusca</taxon>
        <taxon>Gastropoda</taxon>
        <taxon>Heterobranchia</taxon>
        <taxon>Euthyneura</taxon>
        <taxon>Panpulmonata</taxon>
        <taxon>Sacoglossa</taxon>
        <taxon>Placobranchoidea</taxon>
        <taxon>Plakobranchidae</taxon>
        <taxon>Elysia</taxon>
    </lineage>
</organism>
<dbReference type="InterPro" id="IPR000668">
    <property type="entry name" value="Peptidase_C1A_C"/>
</dbReference>
<dbReference type="CDD" id="cd02620">
    <property type="entry name" value="Peptidase_C1A_CathepsinB"/>
    <property type="match status" value="1"/>
</dbReference>
<dbReference type="Pfam" id="PF08127">
    <property type="entry name" value="Propeptide_C1"/>
    <property type="match status" value="1"/>
</dbReference>
<evidence type="ECO:0000256" key="3">
    <source>
        <dbReference type="ARBA" id="ARBA00022729"/>
    </source>
</evidence>
<proteinExistence type="inferred from homology"/>
<dbReference type="AlphaFoldDB" id="A0AAE1B4M4"/>
<dbReference type="InterPro" id="IPR013128">
    <property type="entry name" value="Peptidase_C1A"/>
</dbReference>
<evidence type="ECO:0000256" key="4">
    <source>
        <dbReference type="ARBA" id="ARBA00022801"/>
    </source>
</evidence>
<dbReference type="InterPro" id="IPR012599">
    <property type="entry name" value="Propeptide_C1A"/>
</dbReference>
<evidence type="ECO:0000256" key="9">
    <source>
        <dbReference type="ARBA" id="ARBA00073107"/>
    </source>
</evidence>
<keyword evidence="6" id="KW-0865">Zymogen</keyword>
<keyword evidence="13" id="KW-1185">Reference proteome</keyword>
<keyword evidence="4" id="KW-0378">Hydrolase</keyword>
<feature type="chain" id="PRO_5042293714" description="Cathepsin B-like cysteine proteinase" evidence="10">
    <location>
        <begin position="19"/>
        <end position="339"/>
    </location>
</feature>
<name>A0AAE1B4M4_9GAST</name>
<dbReference type="Proteomes" id="UP001283361">
    <property type="component" value="Unassembled WGS sequence"/>
</dbReference>
<evidence type="ECO:0000313" key="12">
    <source>
        <dbReference type="EMBL" id="KAK3798806.1"/>
    </source>
</evidence>
<dbReference type="GO" id="GO:0006508">
    <property type="term" value="P:proteolysis"/>
    <property type="evidence" value="ECO:0007669"/>
    <property type="project" value="UniProtKB-KW"/>
</dbReference>
<evidence type="ECO:0000256" key="5">
    <source>
        <dbReference type="ARBA" id="ARBA00022807"/>
    </source>
</evidence>
<sequence length="339" mass="37339">MYLLSVASLVSFLVAAHAATFDPAPLSDAQINLINSDPTSTWKAGRNFRQDQLEHVKKLLGVDMEANAMYNKLHLDVLGDNDDLSVDDLPETFDPRKKWPSCPTIKEIRDQANCGSCWAFGSVEAMSDRICVATGKNVHISAEDVLSCCRSCGNGCNGGYPASAWRYYKSEGVVTGGQYGTKKGCMPYVLPPCDHHVSGHLKNCSDPISPTPKCVEKCIPGYKKTFKEDKQFGDKFYGVRGVENIMKELYTNGPVTAAFYVYSDFPLYKSGVYTHKHGGFLGGHAIKILGWGKENGQDYWLVANSWNEDWGDKGYFKIAKGQNECDIESQIVAGLPKTA</sequence>
<comment type="similarity">
    <text evidence="1">Belongs to the peptidase C1 family.</text>
</comment>
<dbReference type="PROSITE" id="PS00639">
    <property type="entry name" value="THIOL_PROTEASE_HIS"/>
    <property type="match status" value="1"/>
</dbReference>
<evidence type="ECO:0000256" key="8">
    <source>
        <dbReference type="ARBA" id="ARBA00055576"/>
    </source>
</evidence>
<evidence type="ECO:0000313" key="13">
    <source>
        <dbReference type="Proteomes" id="UP001283361"/>
    </source>
</evidence>
<evidence type="ECO:0000259" key="11">
    <source>
        <dbReference type="SMART" id="SM00645"/>
    </source>
</evidence>
<accession>A0AAE1B4M4</accession>
<dbReference type="SUPFAM" id="SSF54001">
    <property type="entry name" value="Cysteine proteinases"/>
    <property type="match status" value="1"/>
</dbReference>
<dbReference type="PRINTS" id="PR00705">
    <property type="entry name" value="PAPAIN"/>
</dbReference>
<dbReference type="PROSITE" id="PS00640">
    <property type="entry name" value="THIOL_PROTEASE_ASN"/>
    <property type="match status" value="1"/>
</dbReference>
<protein>
    <recommendedName>
        <fullName evidence="9">Cathepsin B-like cysteine proteinase</fullName>
    </recommendedName>
</protein>
<gene>
    <name evidence="12" type="ORF">RRG08_040637</name>
</gene>
<dbReference type="EMBL" id="JAWDGP010000623">
    <property type="protein sequence ID" value="KAK3798806.1"/>
    <property type="molecule type" value="Genomic_DNA"/>
</dbReference>
<dbReference type="Gene3D" id="3.90.70.10">
    <property type="entry name" value="Cysteine proteinases"/>
    <property type="match status" value="1"/>
</dbReference>
<keyword evidence="3 10" id="KW-0732">Signal</keyword>
<keyword evidence="7" id="KW-1015">Disulfide bond</keyword>
<keyword evidence="2" id="KW-0645">Protease</keyword>
<comment type="function">
    <text evidence="8">Thiol protease. Has a role as a digestive enzyme.</text>
</comment>
<dbReference type="PROSITE" id="PS00139">
    <property type="entry name" value="THIOL_PROTEASE_CYS"/>
    <property type="match status" value="1"/>
</dbReference>
<evidence type="ECO:0000256" key="1">
    <source>
        <dbReference type="ARBA" id="ARBA00008455"/>
    </source>
</evidence>
<dbReference type="InterPro" id="IPR025661">
    <property type="entry name" value="Pept_asp_AS"/>
</dbReference>
<dbReference type="SMART" id="SM00645">
    <property type="entry name" value="Pept_C1"/>
    <property type="match status" value="1"/>
</dbReference>
<feature type="signal peptide" evidence="10">
    <location>
        <begin position="1"/>
        <end position="18"/>
    </location>
</feature>
<dbReference type="FunFam" id="3.90.70.10:FF:000031">
    <property type="entry name" value="Cathepsin B"/>
    <property type="match status" value="1"/>
</dbReference>
<evidence type="ECO:0000256" key="2">
    <source>
        <dbReference type="ARBA" id="ARBA00022670"/>
    </source>
</evidence>
<dbReference type="InterPro" id="IPR025660">
    <property type="entry name" value="Pept_his_AS"/>
</dbReference>
<reference evidence="12" key="1">
    <citation type="journal article" date="2023" name="G3 (Bethesda)">
        <title>A reference genome for the long-term kleptoplast-retaining sea slug Elysia crispata morphotype clarki.</title>
        <authorList>
            <person name="Eastman K.E."/>
            <person name="Pendleton A.L."/>
            <person name="Shaikh M.A."/>
            <person name="Suttiyut T."/>
            <person name="Ogas R."/>
            <person name="Tomko P."/>
            <person name="Gavelis G."/>
            <person name="Widhalm J.R."/>
            <person name="Wisecaver J.H."/>
        </authorList>
    </citation>
    <scope>NUCLEOTIDE SEQUENCE</scope>
    <source>
        <strain evidence="12">ECLA1</strain>
    </source>
</reference>